<feature type="transmembrane region" description="Helical" evidence="1">
    <location>
        <begin position="6"/>
        <end position="24"/>
    </location>
</feature>
<sequence length="207" mass="23765">MGDILLYFIAAFCFIAVLSFVYFISNVRNSRLLLATPNINEINAIITIYREIRINAPADEVFEVISRGKEAFSPVIKYEWDSASDDGTPNDGSKGLVKLNIEGFGVRDIPVELTLLDREKRKMADKTLTYPSWLFCSETVQEVIPVVGKEKNYCDYRLWRTFEGIASYYLLITPTRIDIAEALRESAYDLKAYMELNSKKPRRSQTY</sequence>
<organism evidence="2 3">
    <name type="scientific">Scytalidium lignicola</name>
    <name type="common">Hyphomycete</name>
    <dbReference type="NCBI Taxonomy" id="5539"/>
    <lineage>
        <taxon>Eukaryota</taxon>
        <taxon>Fungi</taxon>
        <taxon>Dikarya</taxon>
        <taxon>Ascomycota</taxon>
        <taxon>Pezizomycotina</taxon>
        <taxon>Leotiomycetes</taxon>
        <taxon>Leotiomycetes incertae sedis</taxon>
        <taxon>Scytalidium</taxon>
    </lineage>
</organism>
<keyword evidence="1" id="KW-0472">Membrane</keyword>
<dbReference type="OrthoDB" id="509124at2759"/>
<proteinExistence type="predicted"/>
<dbReference type="Proteomes" id="UP000258309">
    <property type="component" value="Unassembled WGS sequence"/>
</dbReference>
<feature type="non-terminal residue" evidence="2">
    <location>
        <position position="207"/>
    </location>
</feature>
<evidence type="ECO:0000313" key="3">
    <source>
        <dbReference type="Proteomes" id="UP000258309"/>
    </source>
</evidence>
<protein>
    <submittedName>
        <fullName evidence="2">Uncharacterized protein</fullName>
    </submittedName>
</protein>
<keyword evidence="1" id="KW-1133">Transmembrane helix</keyword>
<reference evidence="2 3" key="1">
    <citation type="submission" date="2018-05" db="EMBL/GenBank/DDBJ databases">
        <title>Draft genome sequence of Scytalidium lignicola DSM 105466, a ubiquitous saprotrophic fungus.</title>
        <authorList>
            <person name="Buettner E."/>
            <person name="Gebauer A.M."/>
            <person name="Hofrichter M."/>
            <person name="Liers C."/>
            <person name="Kellner H."/>
        </authorList>
    </citation>
    <scope>NUCLEOTIDE SEQUENCE [LARGE SCALE GENOMIC DNA]</scope>
    <source>
        <strain evidence="2 3">DSM 105466</strain>
    </source>
</reference>
<comment type="caution">
    <text evidence="2">The sequence shown here is derived from an EMBL/GenBank/DDBJ whole genome shotgun (WGS) entry which is preliminary data.</text>
</comment>
<name>A0A3E2GWI4_SCYLI</name>
<keyword evidence="1" id="KW-0812">Transmembrane</keyword>
<dbReference type="AlphaFoldDB" id="A0A3E2GWI4"/>
<feature type="non-terminal residue" evidence="2">
    <location>
        <position position="1"/>
    </location>
</feature>
<dbReference type="SUPFAM" id="SSF55961">
    <property type="entry name" value="Bet v1-like"/>
    <property type="match status" value="1"/>
</dbReference>
<dbReference type="OMA" id="QGFAAYY"/>
<keyword evidence="3" id="KW-1185">Reference proteome</keyword>
<gene>
    <name evidence="2" type="ORF">B7463_g10853</name>
</gene>
<evidence type="ECO:0000313" key="2">
    <source>
        <dbReference type="EMBL" id="RFU25481.1"/>
    </source>
</evidence>
<evidence type="ECO:0000256" key="1">
    <source>
        <dbReference type="SAM" id="Phobius"/>
    </source>
</evidence>
<accession>A0A3E2GWI4</accession>
<dbReference type="EMBL" id="NCSJ02000330">
    <property type="protein sequence ID" value="RFU25481.1"/>
    <property type="molecule type" value="Genomic_DNA"/>
</dbReference>